<keyword evidence="4" id="KW-1185">Reference proteome</keyword>
<protein>
    <recommendedName>
        <fullName evidence="2">Calcineurin-like phosphoesterase domain-containing protein</fullName>
    </recommendedName>
</protein>
<dbReference type="Proteomes" id="UP000033035">
    <property type="component" value="Unassembled WGS sequence"/>
</dbReference>
<dbReference type="GO" id="GO:0016787">
    <property type="term" value="F:hydrolase activity"/>
    <property type="evidence" value="ECO:0007669"/>
    <property type="project" value="InterPro"/>
</dbReference>
<dbReference type="PROSITE" id="PS51257">
    <property type="entry name" value="PROKAR_LIPOPROTEIN"/>
    <property type="match status" value="1"/>
</dbReference>
<dbReference type="HOGENOM" id="CLU_042543_0_0_10"/>
<dbReference type="PATRIC" id="fig|1203610.3.peg.1492"/>
<dbReference type="InterPro" id="IPR004843">
    <property type="entry name" value="Calcineurin-like_PHP"/>
</dbReference>
<organism evidence="3 4">
    <name type="scientific">Parabacteroides gordonii MS-1 = DSM 23371</name>
    <dbReference type="NCBI Taxonomy" id="1203610"/>
    <lineage>
        <taxon>Bacteria</taxon>
        <taxon>Pseudomonadati</taxon>
        <taxon>Bacteroidota</taxon>
        <taxon>Bacteroidia</taxon>
        <taxon>Bacteroidales</taxon>
        <taxon>Tannerellaceae</taxon>
        <taxon>Parabacteroides</taxon>
    </lineage>
</organism>
<dbReference type="Gene3D" id="3.60.21.10">
    <property type="match status" value="1"/>
</dbReference>
<reference evidence="3 4" key="1">
    <citation type="submission" date="2013-04" db="EMBL/GenBank/DDBJ databases">
        <title>The Genome Sequence of Parabacteroides gordonii DSM 23371.</title>
        <authorList>
            <consortium name="The Broad Institute Genomics Platform"/>
            <person name="Earl A."/>
            <person name="Ward D."/>
            <person name="Feldgarden M."/>
            <person name="Gevers D."/>
            <person name="Martens E."/>
            <person name="Sakamoto M."/>
            <person name="Benno Y."/>
            <person name="Suzuki N."/>
            <person name="Matsunaga N."/>
            <person name="Koshihara K."/>
            <person name="Seki M."/>
            <person name="Komiya H."/>
            <person name="Walker B."/>
            <person name="Young S."/>
            <person name="Zeng Q."/>
            <person name="Gargeya S."/>
            <person name="Fitzgerald M."/>
            <person name="Haas B."/>
            <person name="Abouelleil A."/>
            <person name="Allen A.W."/>
            <person name="Alvarado L."/>
            <person name="Arachchi H.M."/>
            <person name="Berlin A.M."/>
            <person name="Chapman S.B."/>
            <person name="Gainer-Dewar J."/>
            <person name="Goldberg J."/>
            <person name="Griggs A."/>
            <person name="Gujja S."/>
            <person name="Hansen M."/>
            <person name="Howarth C."/>
            <person name="Imamovic A."/>
            <person name="Ireland A."/>
            <person name="Larimer J."/>
            <person name="McCowan C."/>
            <person name="Murphy C."/>
            <person name="Pearson M."/>
            <person name="Poon T.W."/>
            <person name="Priest M."/>
            <person name="Roberts A."/>
            <person name="Saif S."/>
            <person name="Shea T."/>
            <person name="Sisk P."/>
            <person name="Sykes S."/>
            <person name="Wortman J."/>
            <person name="Nusbaum C."/>
            <person name="Birren B."/>
        </authorList>
    </citation>
    <scope>NUCLEOTIDE SEQUENCE [LARGE SCALE GENOMIC DNA]</scope>
    <source>
        <strain evidence="3 4">MS-1</strain>
    </source>
</reference>
<dbReference type="Pfam" id="PF00149">
    <property type="entry name" value="Metallophos"/>
    <property type="match status" value="1"/>
</dbReference>
<dbReference type="InterPro" id="IPR029052">
    <property type="entry name" value="Metallo-depent_PP-like"/>
</dbReference>
<name>A0A0F5JM01_9BACT</name>
<dbReference type="RefSeq" id="WP_028726355.1">
    <property type="nucleotide sequence ID" value="NZ_AUAE01000009.1"/>
</dbReference>
<evidence type="ECO:0000256" key="1">
    <source>
        <dbReference type="SAM" id="SignalP"/>
    </source>
</evidence>
<feature type="domain" description="Calcineurin-like phosphoesterase" evidence="2">
    <location>
        <begin position="104"/>
        <end position="325"/>
    </location>
</feature>
<keyword evidence="1" id="KW-0732">Signal</keyword>
<accession>A0A0F5JM01</accession>
<dbReference type="PANTHER" id="PTHR46546">
    <property type="entry name" value="SHEWANELLA-LIKE PROTEIN PHOSPHATASE 1"/>
    <property type="match status" value="1"/>
</dbReference>
<proteinExistence type="predicted"/>
<evidence type="ECO:0000259" key="2">
    <source>
        <dbReference type="Pfam" id="PF00149"/>
    </source>
</evidence>
<evidence type="ECO:0000313" key="3">
    <source>
        <dbReference type="EMBL" id="KKB58580.1"/>
    </source>
</evidence>
<dbReference type="AlphaFoldDB" id="A0A0F5JM01"/>
<dbReference type="STRING" id="1203610.HMPREF1536_01457"/>
<feature type="signal peptide" evidence="1">
    <location>
        <begin position="1"/>
        <end position="25"/>
    </location>
</feature>
<comment type="caution">
    <text evidence="3">The sequence shown here is derived from an EMBL/GenBank/DDBJ whole genome shotgun (WGS) entry which is preliminary data.</text>
</comment>
<sequence>MKSFQYKFILLFVLLASCLTQLSGADKKQEKHKLSADGPYLLYTADGGFRSISVDTAGLLNDQTYRSVPKGFSFDVYSDKGEKLFPVTLHKTKRPEWKSKQAAKMLVLSDPHANWECFSSILKEWKVVDQDYHWIFGKNQLVVIGDVFDRGKDVLPIYWLLYKLEKEAADAGGQLVFLLGNHEGMVLAGDLRYTKSKYIHLADTLNIPYQELWNRQTELGRWLGTRNTMQLIGDNLFVHAGLSLNFLDKNKSIPEVNKIMSEGLFLSKQERKEAPGDIAFMYATYGPIWYRGMVHSADRYHPLYPEDLPKIFDKYKAKRLFVGHTIFDDITTFYKYRVVAVNVDNKENMEKKRGRGVLVEDDKMYVVFDSGKKELIKEE</sequence>
<dbReference type="PANTHER" id="PTHR46546:SF4">
    <property type="entry name" value="SHEWANELLA-LIKE PROTEIN PHOSPHATASE 1"/>
    <property type="match status" value="1"/>
</dbReference>
<dbReference type="SUPFAM" id="SSF56300">
    <property type="entry name" value="Metallo-dependent phosphatases"/>
    <property type="match status" value="1"/>
</dbReference>
<dbReference type="EMBL" id="AQHW01000009">
    <property type="protein sequence ID" value="KKB58580.1"/>
    <property type="molecule type" value="Genomic_DNA"/>
</dbReference>
<feature type="chain" id="PRO_5002489720" description="Calcineurin-like phosphoesterase domain-containing protein" evidence="1">
    <location>
        <begin position="26"/>
        <end position="379"/>
    </location>
</feature>
<evidence type="ECO:0000313" key="4">
    <source>
        <dbReference type="Proteomes" id="UP000033035"/>
    </source>
</evidence>
<gene>
    <name evidence="3" type="ORF">HMPREF1536_01457</name>
</gene>